<evidence type="ECO:0000256" key="5">
    <source>
        <dbReference type="RuleBase" id="RU000461"/>
    </source>
</evidence>
<evidence type="ECO:0000313" key="6">
    <source>
        <dbReference type="EMBL" id="MCL7022637.1"/>
    </source>
</evidence>
<dbReference type="GO" id="GO:0016705">
    <property type="term" value="F:oxidoreductase activity, acting on paired donors, with incorporation or reduction of molecular oxygen"/>
    <property type="evidence" value="ECO:0007669"/>
    <property type="project" value="InterPro"/>
</dbReference>
<keyword evidence="7" id="KW-1185">Reference proteome</keyword>
<evidence type="ECO:0000313" key="7">
    <source>
        <dbReference type="Proteomes" id="UP001177140"/>
    </source>
</evidence>
<dbReference type="Proteomes" id="UP001177140">
    <property type="component" value="Unassembled WGS sequence"/>
</dbReference>
<keyword evidence="5" id="KW-0349">Heme</keyword>
<accession>A0AA41UWR5</accession>
<dbReference type="GO" id="GO:0020037">
    <property type="term" value="F:heme binding"/>
    <property type="evidence" value="ECO:0007669"/>
    <property type="project" value="InterPro"/>
</dbReference>
<dbReference type="GO" id="GO:0005506">
    <property type="term" value="F:iron ion binding"/>
    <property type="evidence" value="ECO:0007669"/>
    <property type="project" value="InterPro"/>
</dbReference>
<keyword evidence="4 5" id="KW-0408">Iron</keyword>
<comment type="caution">
    <text evidence="6">The sequence shown here is derived from an EMBL/GenBank/DDBJ whole genome shotgun (WGS) entry which is preliminary data.</text>
</comment>
<evidence type="ECO:0000256" key="1">
    <source>
        <dbReference type="ARBA" id="ARBA00010617"/>
    </source>
</evidence>
<keyword evidence="3 5" id="KW-0560">Oxidoreductase</keyword>
<dbReference type="GO" id="GO:0033075">
    <property type="term" value="P:isoquinoline alkaloid biosynthetic process"/>
    <property type="evidence" value="ECO:0007669"/>
    <property type="project" value="UniProtKB-ARBA"/>
</dbReference>
<dbReference type="PROSITE" id="PS00086">
    <property type="entry name" value="CYTOCHROME_P450"/>
    <property type="match status" value="1"/>
</dbReference>
<dbReference type="InterPro" id="IPR036396">
    <property type="entry name" value="Cyt_P450_sf"/>
</dbReference>
<dbReference type="PANTHER" id="PTHR24296">
    <property type="entry name" value="CYTOCHROME P450"/>
    <property type="match status" value="1"/>
</dbReference>
<dbReference type="EMBL" id="JAJJMA010013327">
    <property type="protein sequence ID" value="MCL7022637.1"/>
    <property type="molecule type" value="Genomic_DNA"/>
</dbReference>
<reference evidence="6" key="1">
    <citation type="submission" date="2022-03" db="EMBL/GenBank/DDBJ databases">
        <title>A functionally conserved STORR gene fusion in Papaver species that diverged 16.8 million years ago.</title>
        <authorList>
            <person name="Catania T."/>
        </authorList>
    </citation>
    <scope>NUCLEOTIDE SEQUENCE</scope>
    <source>
        <strain evidence="6">S-191538</strain>
    </source>
</reference>
<keyword evidence="5" id="KW-0503">Monooxygenase</keyword>
<sequence>MPWIWGDDCLEFKPERWIAENGKLIIEPISKFFPFNTGPRTCMGKDIAFTIMKSVVSAVLFNFHVQVVEGHHVCPKPTLNLHMKNGLKVNIRKRTI</sequence>
<dbReference type="AlphaFoldDB" id="A0AA41UWR5"/>
<evidence type="ECO:0000256" key="4">
    <source>
        <dbReference type="ARBA" id="ARBA00023004"/>
    </source>
</evidence>
<dbReference type="InterPro" id="IPR017972">
    <property type="entry name" value="Cyt_P450_CS"/>
</dbReference>
<dbReference type="GO" id="GO:0004497">
    <property type="term" value="F:monooxygenase activity"/>
    <property type="evidence" value="ECO:0007669"/>
    <property type="project" value="UniProtKB-KW"/>
</dbReference>
<dbReference type="Gene3D" id="1.10.630.10">
    <property type="entry name" value="Cytochrome P450"/>
    <property type="match status" value="1"/>
</dbReference>
<dbReference type="Pfam" id="PF00067">
    <property type="entry name" value="p450"/>
    <property type="match status" value="1"/>
</dbReference>
<gene>
    <name evidence="6" type="ORF">MKW94_000729</name>
</gene>
<dbReference type="InterPro" id="IPR001128">
    <property type="entry name" value="Cyt_P450"/>
</dbReference>
<dbReference type="GO" id="GO:0006629">
    <property type="term" value="P:lipid metabolic process"/>
    <property type="evidence" value="ECO:0007669"/>
    <property type="project" value="UniProtKB-ARBA"/>
</dbReference>
<keyword evidence="2 5" id="KW-0479">Metal-binding</keyword>
<evidence type="ECO:0000256" key="2">
    <source>
        <dbReference type="ARBA" id="ARBA00022723"/>
    </source>
</evidence>
<proteinExistence type="inferred from homology"/>
<evidence type="ECO:0008006" key="8">
    <source>
        <dbReference type="Google" id="ProtNLM"/>
    </source>
</evidence>
<organism evidence="6 7">
    <name type="scientific">Papaver nudicaule</name>
    <name type="common">Iceland poppy</name>
    <dbReference type="NCBI Taxonomy" id="74823"/>
    <lineage>
        <taxon>Eukaryota</taxon>
        <taxon>Viridiplantae</taxon>
        <taxon>Streptophyta</taxon>
        <taxon>Embryophyta</taxon>
        <taxon>Tracheophyta</taxon>
        <taxon>Spermatophyta</taxon>
        <taxon>Magnoliopsida</taxon>
        <taxon>Ranunculales</taxon>
        <taxon>Papaveraceae</taxon>
        <taxon>Papaveroideae</taxon>
        <taxon>Papaver</taxon>
    </lineage>
</organism>
<protein>
    <recommendedName>
        <fullName evidence="8">Cytochrome P450</fullName>
    </recommendedName>
</protein>
<comment type="similarity">
    <text evidence="1 5">Belongs to the cytochrome P450 family.</text>
</comment>
<evidence type="ECO:0000256" key="3">
    <source>
        <dbReference type="ARBA" id="ARBA00023002"/>
    </source>
</evidence>
<dbReference type="SUPFAM" id="SSF48264">
    <property type="entry name" value="Cytochrome P450"/>
    <property type="match status" value="1"/>
</dbReference>
<name>A0AA41UWR5_PAPNU</name>